<protein>
    <recommendedName>
        <fullName evidence="4">DUF4168 domain-containing protein</fullName>
    </recommendedName>
</protein>
<dbReference type="RefSeq" id="WP_380291031.1">
    <property type="nucleotide sequence ID" value="NZ_JBHULY010000016.1"/>
</dbReference>
<reference evidence="3" key="1">
    <citation type="journal article" date="2019" name="Int. J. Syst. Evol. Microbiol.">
        <title>The Global Catalogue of Microorganisms (GCM) 10K type strain sequencing project: providing services to taxonomists for standard genome sequencing and annotation.</title>
        <authorList>
            <consortium name="The Broad Institute Genomics Platform"/>
            <consortium name="The Broad Institute Genome Sequencing Center for Infectious Disease"/>
            <person name="Wu L."/>
            <person name="Ma J."/>
        </authorList>
    </citation>
    <scope>NUCLEOTIDE SEQUENCE [LARGE SCALE GENOMIC DNA]</scope>
    <source>
        <strain evidence="3">KCTC 42398</strain>
    </source>
</reference>
<feature type="chain" id="PRO_5046794410" description="DUF4168 domain-containing protein" evidence="1">
    <location>
        <begin position="25"/>
        <end position="131"/>
    </location>
</feature>
<keyword evidence="3" id="KW-1185">Reference proteome</keyword>
<feature type="signal peptide" evidence="1">
    <location>
        <begin position="1"/>
        <end position="24"/>
    </location>
</feature>
<name>A0ABW5TBS7_9FLAO</name>
<evidence type="ECO:0000313" key="2">
    <source>
        <dbReference type="EMBL" id="MFD2726264.1"/>
    </source>
</evidence>
<dbReference type="EMBL" id="JBHULY010000016">
    <property type="protein sequence ID" value="MFD2726264.1"/>
    <property type="molecule type" value="Genomic_DNA"/>
</dbReference>
<proteinExistence type="predicted"/>
<keyword evidence="1" id="KW-0732">Signal</keyword>
<gene>
    <name evidence="2" type="ORF">ACFSR8_08555</name>
</gene>
<organism evidence="2 3">
    <name type="scientific">Hyunsoonleella rubra</name>
    <dbReference type="NCBI Taxonomy" id="1737062"/>
    <lineage>
        <taxon>Bacteria</taxon>
        <taxon>Pseudomonadati</taxon>
        <taxon>Bacteroidota</taxon>
        <taxon>Flavobacteriia</taxon>
        <taxon>Flavobacteriales</taxon>
        <taxon>Flavobacteriaceae</taxon>
    </lineage>
</organism>
<dbReference type="Proteomes" id="UP001597476">
    <property type="component" value="Unassembled WGS sequence"/>
</dbReference>
<comment type="caution">
    <text evidence="2">The sequence shown here is derived from an EMBL/GenBank/DDBJ whole genome shotgun (WGS) entry which is preliminary data.</text>
</comment>
<accession>A0ABW5TBS7</accession>
<evidence type="ECO:0000313" key="3">
    <source>
        <dbReference type="Proteomes" id="UP001597476"/>
    </source>
</evidence>
<evidence type="ECO:0008006" key="4">
    <source>
        <dbReference type="Google" id="ProtNLM"/>
    </source>
</evidence>
<sequence>MKEIIKLFVIAVLFLSTDSITAQSEISADQPEFYVKILKEMPSLDAFGEHKYTVLKSEASTFRESAEDNQKNLMDYYKNIMREMPSLDAFGEYKYYTSNADAVASSASPRGKAITEDFDQKIVEEMPSLRR</sequence>
<evidence type="ECO:0000256" key="1">
    <source>
        <dbReference type="SAM" id="SignalP"/>
    </source>
</evidence>